<proteinExistence type="predicted"/>
<dbReference type="GO" id="GO:0005634">
    <property type="term" value="C:nucleus"/>
    <property type="evidence" value="ECO:0007669"/>
    <property type="project" value="TreeGrafter"/>
</dbReference>
<dbReference type="EMBL" id="CCKQ01011310">
    <property type="protein sequence ID" value="CDW82856.1"/>
    <property type="molecule type" value="Genomic_DNA"/>
</dbReference>
<feature type="region of interest" description="Disordered" evidence="1">
    <location>
        <begin position="735"/>
        <end position="788"/>
    </location>
</feature>
<accession>A0A078ALV0</accession>
<organism evidence="2 3">
    <name type="scientific">Stylonychia lemnae</name>
    <name type="common">Ciliate</name>
    <dbReference type="NCBI Taxonomy" id="5949"/>
    <lineage>
        <taxon>Eukaryota</taxon>
        <taxon>Sar</taxon>
        <taxon>Alveolata</taxon>
        <taxon>Ciliophora</taxon>
        <taxon>Intramacronucleata</taxon>
        <taxon>Spirotrichea</taxon>
        <taxon>Stichotrichia</taxon>
        <taxon>Sporadotrichida</taxon>
        <taxon>Oxytrichidae</taxon>
        <taxon>Stylonychinae</taxon>
        <taxon>Stylonychia</taxon>
    </lineage>
</organism>
<keyword evidence="3" id="KW-1185">Reference proteome</keyword>
<feature type="compositionally biased region" description="Polar residues" evidence="1">
    <location>
        <begin position="592"/>
        <end position="611"/>
    </location>
</feature>
<reference evidence="2 3" key="1">
    <citation type="submission" date="2014-06" db="EMBL/GenBank/DDBJ databases">
        <authorList>
            <person name="Swart Estienne"/>
        </authorList>
    </citation>
    <scope>NUCLEOTIDE SEQUENCE [LARGE SCALE GENOMIC DNA]</scope>
    <source>
        <strain evidence="2 3">130c</strain>
    </source>
</reference>
<name>A0A078ALV0_STYLE</name>
<dbReference type="OrthoDB" id="293272at2759"/>
<dbReference type="PANTHER" id="PTHR31398">
    <property type="entry name" value="MEIOTIC NUCLEAR DIVISION PROTEIN 1 HOMOLOG"/>
    <property type="match status" value="1"/>
</dbReference>
<feature type="compositionally biased region" description="Basic and acidic residues" evidence="1">
    <location>
        <begin position="769"/>
        <end position="778"/>
    </location>
</feature>
<feature type="compositionally biased region" description="Polar residues" evidence="1">
    <location>
        <begin position="746"/>
        <end position="759"/>
    </location>
</feature>
<dbReference type="Proteomes" id="UP000039865">
    <property type="component" value="Unassembled WGS sequence"/>
</dbReference>
<gene>
    <name evidence="2" type="primary">Contig4276.g4584</name>
    <name evidence="2" type="ORF">STYLEM_11892</name>
</gene>
<dbReference type="AlphaFoldDB" id="A0A078ALV0"/>
<protein>
    <submittedName>
        <fullName evidence="2">Uncharacterized protein</fullName>
    </submittedName>
</protein>
<evidence type="ECO:0000313" key="3">
    <source>
        <dbReference type="Proteomes" id="UP000039865"/>
    </source>
</evidence>
<sequence length="886" mass="104061">MSATISFILLTSLIAFAFYKGIILIANNDIYNERYFTININEVSRKWVQNENGTGRYNTKAGDIEIGFQKCGPNGLQTDDQESVEYIGIAKYYCLAQKNYSLFGQYYSDQFRYVKIQVTKCRNTTTFNKCMPLEDIDKYITQKGAQLSFIFVNNYFDSTSYDQPIKSYLDDTFYWSFLPGYNKKTNIYFKRNKIQLSDSYLSGILPDDELKFYQVENFRETLEPQSSWFELAQVYFRYDKQYDNNQRNIYGFSDFLGDVGGFQSSIFFIGALLVSIFSERLFYSSVIKKIYQLENFDKTPDTHHSNNHKRSNTNIGHNESQNKLNIDIQKVDRMSSLQPKKDKVLSIEPSPPVNESQGIGLIKKFSSIIQEKFQENKAEKVHEKLQIFSNFINSENYITSKISRQIHKMLTTRERFSYYASDIFHYLFFCLCFRKKRYLKQKPRFMKHFLYRKGERKVAEELDCIQMIKMIRQMKLLTYVLLTKKQKLLLKFQRRNVLDYDTQSSSDSDKEKLDAFKMLQHKNHNIQKLFTIKLKDTIQSYEAKDLNEIDKKLLRGLHEKYRFDYEESKDKMINTIKKYLKKKVEEEKKKQSALSQTDIKQTESPESSNSSEDIEDMEYYKRFKTVMIQPFDKRRKSIAKMIGFTDPKLTQEKIANANMRQSIILQNLGFMNDGDDTLNQASTDRELIKLDRRTSRVVNPEIFNKIKLNDHSSITTPNTVTGSIYLSQFQNKTTFNSKRPLRDGGKNTTGTKINESNMFDSSIDESIEEDSKNSDIEKGQGNFNSDERKEQLTLNDSWSFNKSQINFDTLHPSIDRDPLQNGDSKAQQQLLRDKTLKQDSSPQRKSKKKDDILNELLKDIYKQDDKKIKRSRYKIKTAINGPNDSL</sequence>
<dbReference type="PANTHER" id="PTHR31398:SF0">
    <property type="entry name" value="MEIOTIC NUCLEAR DIVISION PROTEIN 1 HOMOLOG"/>
    <property type="match status" value="1"/>
</dbReference>
<feature type="region of interest" description="Disordered" evidence="1">
    <location>
        <begin position="298"/>
        <end position="319"/>
    </location>
</feature>
<dbReference type="InParanoid" id="A0A078ALV0"/>
<dbReference type="GO" id="GO:0007131">
    <property type="term" value="P:reciprocal meiotic recombination"/>
    <property type="evidence" value="ECO:0007669"/>
    <property type="project" value="TreeGrafter"/>
</dbReference>
<evidence type="ECO:0000313" key="2">
    <source>
        <dbReference type="EMBL" id="CDW82856.1"/>
    </source>
</evidence>
<feature type="region of interest" description="Disordered" evidence="1">
    <location>
        <begin position="590"/>
        <end position="613"/>
    </location>
</feature>
<evidence type="ECO:0000256" key="1">
    <source>
        <dbReference type="SAM" id="MobiDB-lite"/>
    </source>
</evidence>